<feature type="compositionally biased region" description="Basic residues" evidence="1">
    <location>
        <begin position="116"/>
        <end position="127"/>
    </location>
</feature>
<gene>
    <name evidence="2" type="ORF">B0H16DRAFT_1590025</name>
</gene>
<proteinExistence type="predicted"/>
<feature type="compositionally biased region" description="Gly residues" evidence="1">
    <location>
        <begin position="244"/>
        <end position="253"/>
    </location>
</feature>
<keyword evidence="3" id="KW-1185">Reference proteome</keyword>
<evidence type="ECO:0000256" key="1">
    <source>
        <dbReference type="SAM" id="MobiDB-lite"/>
    </source>
</evidence>
<feature type="region of interest" description="Disordered" evidence="1">
    <location>
        <begin position="227"/>
        <end position="372"/>
    </location>
</feature>
<sequence length="372" mass="39375">MEGVMLSPPTFASADPEGFDPDDDSLDLYDDAGYLDDGNDTFDAFAAPRGRSPSPIRYARRASVDADLIMSDSSDEDDGLSDIERPPTSMAGDAVSVDSPAPSLFNDSRSTFSRARSTRSRRRRRNTRPAPPPVPLASAAGLRRPRAHSADSSIMGFGDLGLAPSAMWRMEQAARAATAATQSNLNPNVAGTEMRYVYTARLPASIPPSPAMLLRESASAASLSYDSAGASVSGHGHASSESGGPLGRGGGGYSNTSPSTSKSSLPLPPLPPQKLSKKERKEREKEERARKEREKALRKSGLTHRGSFSLLRAGGGGGGTANSSAEALMRRGPRGSSSSGGSEEQGRPQRSNTTRSTNRPALFNYLYDPAKR</sequence>
<dbReference type="AlphaFoldDB" id="A0AAD7HTB5"/>
<reference evidence="2" key="1">
    <citation type="submission" date="2023-03" db="EMBL/GenBank/DDBJ databases">
        <title>Massive genome expansion in bonnet fungi (Mycena s.s.) driven by repeated elements and novel gene families across ecological guilds.</title>
        <authorList>
            <consortium name="Lawrence Berkeley National Laboratory"/>
            <person name="Harder C.B."/>
            <person name="Miyauchi S."/>
            <person name="Viragh M."/>
            <person name="Kuo A."/>
            <person name="Thoen E."/>
            <person name="Andreopoulos B."/>
            <person name="Lu D."/>
            <person name="Skrede I."/>
            <person name="Drula E."/>
            <person name="Henrissat B."/>
            <person name="Morin E."/>
            <person name="Kohler A."/>
            <person name="Barry K."/>
            <person name="LaButti K."/>
            <person name="Morin E."/>
            <person name="Salamov A."/>
            <person name="Lipzen A."/>
            <person name="Mereny Z."/>
            <person name="Hegedus B."/>
            <person name="Baldrian P."/>
            <person name="Stursova M."/>
            <person name="Weitz H."/>
            <person name="Taylor A."/>
            <person name="Grigoriev I.V."/>
            <person name="Nagy L.G."/>
            <person name="Martin F."/>
            <person name="Kauserud H."/>
        </authorList>
    </citation>
    <scope>NUCLEOTIDE SEQUENCE</scope>
    <source>
        <strain evidence="2">CBHHK182m</strain>
    </source>
</reference>
<name>A0AAD7HTB5_9AGAR</name>
<accession>A0AAD7HTB5</accession>
<evidence type="ECO:0000313" key="2">
    <source>
        <dbReference type="EMBL" id="KAJ7727724.1"/>
    </source>
</evidence>
<comment type="caution">
    <text evidence="2">The sequence shown here is derived from an EMBL/GenBank/DDBJ whole genome shotgun (WGS) entry which is preliminary data.</text>
</comment>
<feature type="region of interest" description="Disordered" evidence="1">
    <location>
        <begin position="1"/>
        <end position="32"/>
    </location>
</feature>
<feature type="compositionally biased region" description="Acidic residues" evidence="1">
    <location>
        <begin position="17"/>
        <end position="32"/>
    </location>
</feature>
<feature type="compositionally biased region" description="Low complexity" evidence="1">
    <location>
        <begin position="227"/>
        <end position="243"/>
    </location>
</feature>
<protein>
    <submittedName>
        <fullName evidence="2">Uncharacterized protein</fullName>
    </submittedName>
</protein>
<evidence type="ECO:0000313" key="3">
    <source>
        <dbReference type="Proteomes" id="UP001215598"/>
    </source>
</evidence>
<feature type="region of interest" description="Disordered" evidence="1">
    <location>
        <begin position="45"/>
        <end position="156"/>
    </location>
</feature>
<dbReference type="Proteomes" id="UP001215598">
    <property type="component" value="Unassembled WGS sequence"/>
</dbReference>
<organism evidence="2 3">
    <name type="scientific">Mycena metata</name>
    <dbReference type="NCBI Taxonomy" id="1033252"/>
    <lineage>
        <taxon>Eukaryota</taxon>
        <taxon>Fungi</taxon>
        <taxon>Dikarya</taxon>
        <taxon>Basidiomycota</taxon>
        <taxon>Agaricomycotina</taxon>
        <taxon>Agaricomycetes</taxon>
        <taxon>Agaricomycetidae</taxon>
        <taxon>Agaricales</taxon>
        <taxon>Marasmiineae</taxon>
        <taxon>Mycenaceae</taxon>
        <taxon>Mycena</taxon>
    </lineage>
</organism>
<feature type="compositionally biased region" description="Polar residues" evidence="1">
    <location>
        <begin position="350"/>
        <end position="359"/>
    </location>
</feature>
<feature type="compositionally biased region" description="Basic and acidic residues" evidence="1">
    <location>
        <begin position="279"/>
        <end position="297"/>
    </location>
</feature>
<dbReference type="EMBL" id="JARKIB010000177">
    <property type="protein sequence ID" value="KAJ7727724.1"/>
    <property type="molecule type" value="Genomic_DNA"/>
</dbReference>